<evidence type="ECO:0000313" key="1">
    <source>
        <dbReference type="EMBL" id="MFB5267224.1"/>
    </source>
</evidence>
<organism evidence="1 2">
    <name type="scientific">Paenibacillus enshidis</name>
    <dbReference type="NCBI Taxonomy" id="1458439"/>
    <lineage>
        <taxon>Bacteria</taxon>
        <taxon>Bacillati</taxon>
        <taxon>Bacillota</taxon>
        <taxon>Bacilli</taxon>
        <taxon>Bacillales</taxon>
        <taxon>Paenibacillaceae</taxon>
        <taxon>Paenibacillus</taxon>
    </lineage>
</organism>
<evidence type="ECO:0000313" key="2">
    <source>
        <dbReference type="Proteomes" id="UP001580346"/>
    </source>
</evidence>
<accession>A0ABV5ASN8</accession>
<dbReference type="EMBL" id="JBHHMI010000007">
    <property type="protein sequence ID" value="MFB5267224.1"/>
    <property type="molecule type" value="Genomic_DNA"/>
</dbReference>
<dbReference type="RefSeq" id="WP_375355192.1">
    <property type="nucleotide sequence ID" value="NZ_JBHHMI010000007.1"/>
</dbReference>
<comment type="caution">
    <text evidence="1">The sequence shown here is derived from an EMBL/GenBank/DDBJ whole genome shotgun (WGS) entry which is preliminary data.</text>
</comment>
<protein>
    <submittedName>
        <fullName evidence="1">Uncharacterized protein</fullName>
    </submittedName>
</protein>
<keyword evidence="2" id="KW-1185">Reference proteome</keyword>
<proteinExistence type="predicted"/>
<name>A0ABV5ASN8_9BACL</name>
<gene>
    <name evidence="1" type="ORF">ACE41H_10560</name>
</gene>
<sequence>MKVKVISDFFNGIFTVRQPHPDLYVDYNIWNKINMGLHEEYTLPDQTLLSLLLEEGK</sequence>
<dbReference type="Proteomes" id="UP001580346">
    <property type="component" value="Unassembled WGS sequence"/>
</dbReference>
<reference evidence="1 2" key="1">
    <citation type="submission" date="2024-09" db="EMBL/GenBank/DDBJ databases">
        <title>Paenibacillus zeirhizospherea sp. nov., isolated from surface of the maize (Zea mays) roots in a horticulture field, Hungary.</title>
        <authorList>
            <person name="Marton D."/>
            <person name="Farkas M."/>
            <person name="Bedics A."/>
            <person name="Toth E."/>
            <person name="Tancsics A."/>
            <person name="Boka K."/>
            <person name="Maroti G."/>
            <person name="Kriszt B."/>
            <person name="Cserhati M."/>
        </authorList>
    </citation>
    <scope>NUCLEOTIDE SEQUENCE [LARGE SCALE GENOMIC DNA]</scope>
    <source>
        <strain evidence="1 2">KCTC 33519</strain>
    </source>
</reference>